<dbReference type="PANTHER" id="PTHR46796">
    <property type="entry name" value="HTH-TYPE TRANSCRIPTIONAL ACTIVATOR RHAS-RELATED"/>
    <property type="match status" value="1"/>
</dbReference>
<evidence type="ECO:0000313" key="5">
    <source>
        <dbReference type="EMBL" id="MTD93223.1"/>
    </source>
</evidence>
<dbReference type="Proteomes" id="UP000440694">
    <property type="component" value="Unassembled WGS sequence"/>
</dbReference>
<dbReference type="Gene3D" id="1.10.10.60">
    <property type="entry name" value="Homeodomain-like"/>
    <property type="match status" value="1"/>
</dbReference>
<reference evidence="5 6" key="1">
    <citation type="submission" date="2019-11" db="EMBL/GenBank/DDBJ databases">
        <title>Identification of a novel strain.</title>
        <authorList>
            <person name="Xu Q."/>
            <person name="Wang G."/>
        </authorList>
    </citation>
    <scope>NUCLEOTIDE SEQUENCE [LARGE SCALE GENOMIC DNA]</scope>
    <source>
        <strain evidence="6">xq</strain>
    </source>
</reference>
<keyword evidence="3" id="KW-0804">Transcription</keyword>
<evidence type="ECO:0000259" key="4">
    <source>
        <dbReference type="PROSITE" id="PS01124"/>
    </source>
</evidence>
<dbReference type="GO" id="GO:0043565">
    <property type="term" value="F:sequence-specific DNA binding"/>
    <property type="evidence" value="ECO:0007669"/>
    <property type="project" value="InterPro"/>
</dbReference>
<dbReference type="Pfam" id="PF12833">
    <property type="entry name" value="HTH_18"/>
    <property type="match status" value="1"/>
</dbReference>
<keyword evidence="6" id="KW-1185">Reference proteome</keyword>
<evidence type="ECO:0000256" key="1">
    <source>
        <dbReference type="ARBA" id="ARBA00023015"/>
    </source>
</evidence>
<dbReference type="GO" id="GO:0003700">
    <property type="term" value="F:DNA-binding transcription factor activity"/>
    <property type="evidence" value="ECO:0007669"/>
    <property type="project" value="InterPro"/>
</dbReference>
<name>A0A6I3KFS7_9HYPH</name>
<dbReference type="RefSeq" id="WP_154737781.1">
    <property type="nucleotide sequence ID" value="NZ_WMBQ01000001.1"/>
</dbReference>
<evidence type="ECO:0000313" key="6">
    <source>
        <dbReference type="Proteomes" id="UP000440694"/>
    </source>
</evidence>
<dbReference type="InterPro" id="IPR009057">
    <property type="entry name" value="Homeodomain-like_sf"/>
</dbReference>
<dbReference type="PRINTS" id="PR00032">
    <property type="entry name" value="HTHARAC"/>
</dbReference>
<evidence type="ECO:0000256" key="2">
    <source>
        <dbReference type="ARBA" id="ARBA00023125"/>
    </source>
</evidence>
<dbReference type="InterPro" id="IPR050204">
    <property type="entry name" value="AraC_XylS_family_regulators"/>
</dbReference>
<dbReference type="SMART" id="SM00342">
    <property type="entry name" value="HTH_ARAC"/>
    <property type="match status" value="1"/>
</dbReference>
<accession>A0A6I3KFS7</accession>
<dbReference type="InterPro" id="IPR020449">
    <property type="entry name" value="Tscrpt_reg_AraC-type_HTH"/>
</dbReference>
<dbReference type="PANTHER" id="PTHR46796:SF6">
    <property type="entry name" value="ARAC SUBFAMILY"/>
    <property type="match status" value="1"/>
</dbReference>
<evidence type="ECO:0000256" key="3">
    <source>
        <dbReference type="ARBA" id="ARBA00023163"/>
    </source>
</evidence>
<dbReference type="InterPro" id="IPR018060">
    <property type="entry name" value="HTH_AraC"/>
</dbReference>
<proteinExistence type="predicted"/>
<sequence length="316" mass="35161">MSIAFSTEHLHQHDRVPYWVDVATEAFFKHQFSAKNGDFAGSLTGDWLDNLYLSRCECTPCEVTRTRREAARDDIDDLILGVRVDGRSTISQDGRDHSIGKGTLYLQDVSKPLDIEFLSQSTTIFVSIPRKVLQARVGQAVTSGVVLPDHPIAGLAAEFIAMLSERASLLDDRLKPRLAEQALDLIALTLTVGDASPTLSSPRSTTLIRLKSMIDARINDPVLRPADVAAAAGISVRYANALLAEENTSVERYILHRRLEHCRRALEDPLQAHRMIGDIAFSWGFSDLSHFSRRFRARFGMTPGELRRNSQPQNAP</sequence>
<dbReference type="InterPro" id="IPR035418">
    <property type="entry name" value="AraC-bd_2"/>
</dbReference>
<dbReference type="EMBL" id="WMBQ01000001">
    <property type="protein sequence ID" value="MTD93223.1"/>
    <property type="molecule type" value="Genomic_DNA"/>
</dbReference>
<gene>
    <name evidence="5" type="ORF">GIW81_02610</name>
</gene>
<dbReference type="SUPFAM" id="SSF46689">
    <property type="entry name" value="Homeodomain-like"/>
    <property type="match status" value="1"/>
</dbReference>
<comment type="caution">
    <text evidence="5">The sequence shown here is derived from an EMBL/GenBank/DDBJ whole genome shotgun (WGS) entry which is preliminary data.</text>
</comment>
<dbReference type="Pfam" id="PF14525">
    <property type="entry name" value="AraC_binding_2"/>
    <property type="match status" value="1"/>
</dbReference>
<organism evidence="5 6">
    <name type="scientific">Hyphomicrobium album</name>
    <dbReference type="NCBI Taxonomy" id="2665159"/>
    <lineage>
        <taxon>Bacteria</taxon>
        <taxon>Pseudomonadati</taxon>
        <taxon>Pseudomonadota</taxon>
        <taxon>Alphaproteobacteria</taxon>
        <taxon>Hyphomicrobiales</taxon>
        <taxon>Hyphomicrobiaceae</taxon>
        <taxon>Hyphomicrobium</taxon>
    </lineage>
</organism>
<keyword evidence="2" id="KW-0238">DNA-binding</keyword>
<dbReference type="AlphaFoldDB" id="A0A6I3KFS7"/>
<dbReference type="PROSITE" id="PS01124">
    <property type="entry name" value="HTH_ARAC_FAMILY_2"/>
    <property type="match status" value="1"/>
</dbReference>
<protein>
    <submittedName>
        <fullName evidence="5">Helix-turn-helix domain-containing protein</fullName>
    </submittedName>
</protein>
<feature type="domain" description="HTH araC/xylS-type" evidence="4">
    <location>
        <begin position="208"/>
        <end position="309"/>
    </location>
</feature>
<keyword evidence="1" id="KW-0805">Transcription regulation</keyword>